<gene>
    <name evidence="1" type="primary">OSJNBa0019K04.25</name>
</gene>
<dbReference type="Proteomes" id="UP000000763">
    <property type="component" value="Chromosome 4"/>
</dbReference>
<dbReference type="EMBL" id="AL606640">
    <property type="protein sequence ID" value="CAD41678.1"/>
    <property type="molecule type" value="Genomic_DNA"/>
</dbReference>
<protein>
    <submittedName>
        <fullName evidence="1">OSJNBa0019K04.25 protein</fullName>
    </submittedName>
</protein>
<evidence type="ECO:0000313" key="2">
    <source>
        <dbReference type="Proteomes" id="UP000000763"/>
    </source>
</evidence>
<organism evidence="1 2">
    <name type="scientific">Oryza sativa subsp. japonica</name>
    <name type="common">Rice</name>
    <dbReference type="NCBI Taxonomy" id="39947"/>
    <lineage>
        <taxon>Eukaryota</taxon>
        <taxon>Viridiplantae</taxon>
        <taxon>Streptophyta</taxon>
        <taxon>Embryophyta</taxon>
        <taxon>Tracheophyta</taxon>
        <taxon>Spermatophyta</taxon>
        <taxon>Magnoliopsida</taxon>
        <taxon>Liliopsida</taxon>
        <taxon>Poales</taxon>
        <taxon>Poaceae</taxon>
        <taxon>BOP clade</taxon>
        <taxon>Oryzoideae</taxon>
        <taxon>Oryzeae</taxon>
        <taxon>Oryzinae</taxon>
        <taxon>Oryza</taxon>
        <taxon>Oryza sativa</taxon>
    </lineage>
</organism>
<accession>Q7XTX3</accession>
<name>Q7XTX3_ORYSJ</name>
<reference evidence="2" key="2">
    <citation type="journal article" date="2008" name="Nucleic Acids Res.">
        <title>The rice annotation project database (RAP-DB): 2008 update.</title>
        <authorList>
            <consortium name="The rice annotation project (RAP)"/>
        </authorList>
    </citation>
    <scope>GENOME REANNOTATION</scope>
    <source>
        <strain evidence="2">cv. Nipponbare</strain>
    </source>
</reference>
<proteinExistence type="predicted"/>
<sequence length="276" mass="30982">MQLLPAAIIASPPVVVFLLPPRRGIRPSVKPFAFAARVSSSVQQPRRRLRPRLRVVKPCAGRVSSSSKDRRRSRPLAIVSVVPVRLCHPFAVVVPTPRRVVACSFACVLRVASVVPEVFEAWVVVIAEGILKVIELERNGVCLMGPADIRIALFTGYPNYYPYPTETLTTESSRQNDRKFLPCKTGSSGHFDRKFRASDRPKGMTRSSGYNTRKFRPEGLYYDSYVISKNSEGKVVAYFNGNYNDEYRTCVWVPKALVTNIKGPKLRQVWVPKSQA</sequence>
<evidence type="ECO:0000313" key="1">
    <source>
        <dbReference type="EMBL" id="CAD41678.1"/>
    </source>
</evidence>
<reference evidence="2" key="1">
    <citation type="journal article" date="2005" name="Nature">
        <title>The map-based sequence of the rice genome.</title>
        <authorList>
            <consortium name="International rice genome sequencing project (IRGSP)"/>
            <person name="Matsumoto T."/>
            <person name="Wu J."/>
            <person name="Kanamori H."/>
            <person name="Katayose Y."/>
            <person name="Fujisawa M."/>
            <person name="Namiki N."/>
            <person name="Mizuno H."/>
            <person name="Yamamoto K."/>
            <person name="Antonio B.A."/>
            <person name="Baba T."/>
            <person name="Sakata K."/>
            <person name="Nagamura Y."/>
            <person name="Aoki H."/>
            <person name="Arikawa K."/>
            <person name="Arita K."/>
            <person name="Bito T."/>
            <person name="Chiden Y."/>
            <person name="Fujitsuka N."/>
            <person name="Fukunaka R."/>
            <person name="Hamada M."/>
            <person name="Harada C."/>
            <person name="Hayashi A."/>
            <person name="Hijishita S."/>
            <person name="Honda M."/>
            <person name="Hosokawa S."/>
            <person name="Ichikawa Y."/>
            <person name="Idonuma A."/>
            <person name="Iijima M."/>
            <person name="Ikeda M."/>
            <person name="Ikeno M."/>
            <person name="Ito K."/>
            <person name="Ito S."/>
            <person name="Ito T."/>
            <person name="Ito Y."/>
            <person name="Ito Y."/>
            <person name="Iwabuchi A."/>
            <person name="Kamiya K."/>
            <person name="Karasawa W."/>
            <person name="Kurita K."/>
            <person name="Katagiri S."/>
            <person name="Kikuta A."/>
            <person name="Kobayashi H."/>
            <person name="Kobayashi N."/>
            <person name="Machita K."/>
            <person name="Maehara T."/>
            <person name="Masukawa M."/>
            <person name="Mizubayashi T."/>
            <person name="Mukai Y."/>
            <person name="Nagasaki H."/>
            <person name="Nagata Y."/>
            <person name="Naito S."/>
            <person name="Nakashima M."/>
            <person name="Nakama Y."/>
            <person name="Nakamichi Y."/>
            <person name="Nakamura M."/>
            <person name="Meguro A."/>
            <person name="Negishi M."/>
            <person name="Ohta I."/>
            <person name="Ohta T."/>
            <person name="Okamoto M."/>
            <person name="Ono N."/>
            <person name="Saji S."/>
            <person name="Sakaguchi M."/>
            <person name="Sakai K."/>
            <person name="Shibata M."/>
            <person name="Shimokawa T."/>
            <person name="Song J."/>
            <person name="Takazaki Y."/>
            <person name="Terasawa K."/>
            <person name="Tsugane M."/>
            <person name="Tsuji K."/>
            <person name="Ueda S."/>
            <person name="Waki K."/>
            <person name="Yamagata H."/>
            <person name="Yamamoto M."/>
            <person name="Yamamoto S."/>
            <person name="Yamane H."/>
            <person name="Yoshiki S."/>
            <person name="Yoshihara R."/>
            <person name="Yukawa K."/>
            <person name="Zhong H."/>
            <person name="Yano M."/>
            <person name="Yuan Q."/>
            <person name="Ouyang S."/>
            <person name="Liu J."/>
            <person name="Jones K.M."/>
            <person name="Gansberger K."/>
            <person name="Moffat K."/>
            <person name="Hill J."/>
            <person name="Bera J."/>
            <person name="Fadrosh D."/>
            <person name="Jin S."/>
            <person name="Johri S."/>
            <person name="Kim M."/>
            <person name="Overton L."/>
            <person name="Reardon M."/>
            <person name="Tsitrin T."/>
            <person name="Vuong H."/>
            <person name="Weaver B."/>
            <person name="Ciecko A."/>
            <person name="Tallon L."/>
            <person name="Jackson J."/>
            <person name="Pai G."/>
            <person name="Aken S.V."/>
            <person name="Utterback T."/>
            <person name="Reidmuller S."/>
            <person name="Feldblyum T."/>
            <person name="Hsiao J."/>
            <person name="Zismann V."/>
            <person name="Iobst S."/>
            <person name="de Vazeille A.R."/>
            <person name="Buell C.R."/>
            <person name="Ying K."/>
            <person name="Li Y."/>
            <person name="Lu T."/>
            <person name="Huang Y."/>
            <person name="Zhao Q."/>
            <person name="Feng Q."/>
            <person name="Zhang L."/>
            <person name="Zhu J."/>
            <person name="Weng Q."/>
            <person name="Mu J."/>
            <person name="Lu Y."/>
            <person name="Fan D."/>
            <person name="Liu Y."/>
            <person name="Guan J."/>
            <person name="Zhang Y."/>
            <person name="Yu S."/>
            <person name="Liu X."/>
            <person name="Zhang Y."/>
            <person name="Hong G."/>
            <person name="Han B."/>
            <person name="Choisne N."/>
            <person name="Demange N."/>
            <person name="Orjeda G."/>
            <person name="Samain S."/>
            <person name="Cattolico L."/>
            <person name="Pelletier E."/>
            <person name="Couloux A."/>
            <person name="Segurens B."/>
            <person name="Wincker P."/>
            <person name="D'Hont A."/>
            <person name="Scarpelli C."/>
            <person name="Weissenbach J."/>
            <person name="Salanoubat M."/>
            <person name="Quetier F."/>
            <person name="Yu Y."/>
            <person name="Kim H.R."/>
            <person name="Rambo T."/>
            <person name="Currie J."/>
            <person name="Collura K."/>
            <person name="Luo M."/>
            <person name="Yang T."/>
            <person name="Ammiraju J.S.S."/>
            <person name="Engler F."/>
            <person name="Soderlund C."/>
            <person name="Wing R.A."/>
            <person name="Palmer L.E."/>
            <person name="de la Bastide M."/>
            <person name="Spiegel L."/>
            <person name="Nascimento L."/>
            <person name="Zutavern T."/>
            <person name="O'Shaughnessy A."/>
            <person name="Dike S."/>
            <person name="Dedhia N."/>
            <person name="Preston R."/>
            <person name="Balija V."/>
            <person name="McCombie W.R."/>
            <person name="Chow T."/>
            <person name="Chen H."/>
            <person name="Chung M."/>
            <person name="Chen C."/>
            <person name="Shaw J."/>
            <person name="Wu H."/>
            <person name="Hsiao K."/>
            <person name="Chao Y."/>
            <person name="Chu M."/>
            <person name="Cheng C."/>
            <person name="Hour A."/>
            <person name="Lee P."/>
            <person name="Lin S."/>
            <person name="Lin Y."/>
            <person name="Liou J."/>
            <person name="Liu S."/>
            <person name="Hsing Y."/>
            <person name="Raghuvanshi S."/>
            <person name="Mohanty A."/>
            <person name="Bharti A.K."/>
            <person name="Gaur A."/>
            <person name="Gupta V."/>
            <person name="Kumar D."/>
            <person name="Ravi V."/>
            <person name="Vij S."/>
            <person name="Kapur A."/>
            <person name="Khurana P."/>
            <person name="Khurana P."/>
            <person name="Khurana J.P."/>
            <person name="Tyagi A.K."/>
            <person name="Gaikwad K."/>
            <person name="Singh A."/>
            <person name="Dalal V."/>
            <person name="Srivastava S."/>
            <person name="Dixit A."/>
            <person name="Pal A.K."/>
            <person name="Ghazi I.A."/>
            <person name="Yadav M."/>
            <person name="Pandit A."/>
            <person name="Bhargava A."/>
            <person name="Sureshbabu K."/>
            <person name="Batra K."/>
            <person name="Sharma T.R."/>
            <person name="Mohapatra T."/>
            <person name="Singh N.K."/>
            <person name="Messing J."/>
            <person name="Nelson A.B."/>
            <person name="Fuks G."/>
            <person name="Kavchok S."/>
            <person name="Keizer G."/>
            <person name="Linton E."/>
            <person name="Llaca V."/>
            <person name="Song R."/>
            <person name="Tanyolac B."/>
            <person name="Young S."/>
            <person name="Ho-Il K."/>
            <person name="Hahn J.H."/>
            <person name="Sangsakoo G."/>
            <person name="Vanavichit A."/>
            <person name="de Mattos Luiz.A.T."/>
            <person name="Zimmer P.D."/>
            <person name="Malone G."/>
            <person name="Dellagostin O."/>
            <person name="de Oliveira A.C."/>
            <person name="Bevan M."/>
            <person name="Bancroft I."/>
            <person name="Minx P."/>
            <person name="Cordum H."/>
            <person name="Wilson R."/>
            <person name="Cheng Z."/>
            <person name="Jin W."/>
            <person name="Jiang J."/>
            <person name="Leong S.A."/>
            <person name="Iwama H."/>
            <person name="Gojobori T."/>
            <person name="Itoh T."/>
            <person name="Niimura Y."/>
            <person name="Fujii Y."/>
            <person name="Habara T."/>
            <person name="Sakai H."/>
            <person name="Sato Y."/>
            <person name="Wilson G."/>
            <person name="Kumar K."/>
            <person name="McCouch S."/>
            <person name="Juretic N."/>
            <person name="Hoen D."/>
            <person name="Wright S."/>
            <person name="Bruskiewich R."/>
            <person name="Bureau T."/>
            <person name="Miyao A."/>
            <person name="Hirochika H."/>
            <person name="Nishikawa T."/>
            <person name="Kadowaki K."/>
            <person name="Sugiura M."/>
            <person name="Burr B."/>
            <person name="Sasaki T."/>
        </authorList>
    </citation>
    <scope>NUCLEOTIDE SEQUENCE [LARGE SCALE GENOMIC DNA]</scope>
    <source>
        <strain evidence="2">cv. Nipponbare</strain>
    </source>
</reference>
<dbReference type="AlphaFoldDB" id="Q7XTX3"/>